<dbReference type="SMART" id="SM00876">
    <property type="entry name" value="BATS"/>
    <property type="match status" value="1"/>
</dbReference>
<evidence type="ECO:0000256" key="4">
    <source>
        <dbReference type="ARBA" id="ARBA00022723"/>
    </source>
</evidence>
<feature type="domain" description="Biotin and thiamin synthesis-associated" evidence="7">
    <location>
        <begin position="290"/>
        <end position="396"/>
    </location>
</feature>
<keyword evidence="8" id="KW-0456">Lyase</keyword>
<dbReference type="GO" id="GO:0036355">
    <property type="term" value="F:2-iminoacetate synthase activity"/>
    <property type="evidence" value="ECO:0007669"/>
    <property type="project" value="UniProtKB-EC"/>
</dbReference>
<evidence type="ECO:0000313" key="9">
    <source>
        <dbReference type="Proteomes" id="UP000078383"/>
    </source>
</evidence>
<dbReference type="InterPro" id="IPR058240">
    <property type="entry name" value="rSAM_sf"/>
</dbReference>
<keyword evidence="5" id="KW-0408">Iron</keyword>
<dbReference type="Pfam" id="PF06968">
    <property type="entry name" value="BATS"/>
    <property type="match status" value="1"/>
</dbReference>
<gene>
    <name evidence="8" type="primary">thiH_1</name>
    <name evidence="8" type="ORF">ERS852502_01306</name>
</gene>
<evidence type="ECO:0000256" key="1">
    <source>
        <dbReference type="ARBA" id="ARBA00001966"/>
    </source>
</evidence>
<dbReference type="SUPFAM" id="SSF102114">
    <property type="entry name" value="Radical SAM enzymes"/>
    <property type="match status" value="1"/>
</dbReference>
<dbReference type="InterPro" id="IPR010722">
    <property type="entry name" value="BATS_dom"/>
</dbReference>
<name>A0A174ZFS1_9FIRM</name>
<dbReference type="RefSeq" id="WP_055172008.1">
    <property type="nucleotide sequence ID" value="NZ_CZBX01000005.1"/>
</dbReference>
<evidence type="ECO:0000256" key="2">
    <source>
        <dbReference type="ARBA" id="ARBA00022485"/>
    </source>
</evidence>
<keyword evidence="6" id="KW-0411">Iron-sulfur</keyword>
<evidence type="ECO:0000256" key="6">
    <source>
        <dbReference type="ARBA" id="ARBA00023014"/>
    </source>
</evidence>
<sequence>MNDTHVNESILSEEILEDQKKNRIDHMTYLPGMEDIGSEIMDQVIEAMEAYDYSKYTAADVKNALAHSERTPEDFKALLSPAALPFLEKIAQAAQKETRKHFGNSVYMFTPIYIANYCENYCIYCGFNCHNKINRAQLNAEEIEKEMAAIAETGLQEILILTGESRNKSTVEYIGEACKIARKYFKVIGLEIYPVNSDEYAYLHECGADYVTVFQETYNSDKYETLHLAGHKRIFPYRVNAQERAVKGGMRGVGFGALLGLDDFRKDAFATGYHAYLLQRKYPHAEIAFSCPRLRPIINNDRINPMDVHEPQLLQVVCAYRLFMPFASITVSTRECARVRDNLVNIAATKISAGVSTGIGSHVDDIEDKGDDQFEISDERSVDEVYDALLKNNLQPVMSDYIYV</sequence>
<dbReference type="GO" id="GO:0005506">
    <property type="term" value="F:iron ion binding"/>
    <property type="evidence" value="ECO:0007669"/>
    <property type="project" value="InterPro"/>
</dbReference>
<dbReference type="InterPro" id="IPR012726">
    <property type="entry name" value="ThiH"/>
</dbReference>
<dbReference type="OrthoDB" id="9801120at2"/>
<comment type="cofactor">
    <cofactor evidence="1">
        <name>[4Fe-4S] cluster</name>
        <dbReference type="ChEBI" id="CHEBI:49883"/>
    </cofactor>
</comment>
<dbReference type="SFLD" id="SFLDF00301">
    <property type="entry name" value="2-iminoacetate_synthase_(ThiH)"/>
    <property type="match status" value="1"/>
</dbReference>
<keyword evidence="2" id="KW-0004">4Fe-4S</keyword>
<accession>A0A174ZFS1</accession>
<dbReference type="SFLD" id="SFLDS00029">
    <property type="entry name" value="Radical_SAM"/>
    <property type="match status" value="1"/>
</dbReference>
<dbReference type="Pfam" id="PF04055">
    <property type="entry name" value="Radical_SAM"/>
    <property type="match status" value="1"/>
</dbReference>
<organism evidence="8 9">
    <name type="scientific">[Ruminococcus] torques</name>
    <dbReference type="NCBI Taxonomy" id="33039"/>
    <lineage>
        <taxon>Bacteria</taxon>
        <taxon>Bacillati</taxon>
        <taxon>Bacillota</taxon>
        <taxon>Clostridia</taxon>
        <taxon>Lachnospirales</taxon>
        <taxon>Lachnospiraceae</taxon>
        <taxon>Mediterraneibacter</taxon>
    </lineage>
</organism>
<dbReference type="InterPro" id="IPR013785">
    <property type="entry name" value="Aldolase_TIM"/>
</dbReference>
<evidence type="ECO:0000313" key="8">
    <source>
        <dbReference type="EMBL" id="CUQ86253.1"/>
    </source>
</evidence>
<reference evidence="8 9" key="1">
    <citation type="submission" date="2015-09" db="EMBL/GenBank/DDBJ databases">
        <authorList>
            <consortium name="Pathogen Informatics"/>
        </authorList>
    </citation>
    <scope>NUCLEOTIDE SEQUENCE [LARGE SCALE GENOMIC DNA]</scope>
    <source>
        <strain evidence="8 9">2789STDY5834889</strain>
    </source>
</reference>
<dbReference type="SFLD" id="SFLDG01081">
    <property type="entry name" value="cleavage_of_the_Ca-Cb_bond_in"/>
    <property type="match status" value="1"/>
</dbReference>
<keyword evidence="4" id="KW-0479">Metal-binding</keyword>
<dbReference type="PANTHER" id="PTHR43583">
    <property type="entry name" value="2-IMINOACETATE SYNTHASE"/>
    <property type="match status" value="1"/>
</dbReference>
<keyword evidence="3" id="KW-0949">S-adenosyl-L-methionine</keyword>
<evidence type="ECO:0000256" key="3">
    <source>
        <dbReference type="ARBA" id="ARBA00022691"/>
    </source>
</evidence>
<evidence type="ECO:0000259" key="7">
    <source>
        <dbReference type="SMART" id="SM00876"/>
    </source>
</evidence>
<dbReference type="EC" id="4.1.99.19" evidence="8"/>
<dbReference type="NCBIfam" id="TIGR02351">
    <property type="entry name" value="thiH"/>
    <property type="match status" value="1"/>
</dbReference>
<protein>
    <submittedName>
        <fullName evidence="8">2-iminoacetate synthase</fullName>
        <ecNumber evidence="8">4.1.99.19</ecNumber>
    </submittedName>
</protein>
<dbReference type="AlphaFoldDB" id="A0A174ZFS1"/>
<dbReference type="SFLD" id="SFLDG01060">
    <property type="entry name" value="BATS_domain_containing"/>
    <property type="match status" value="1"/>
</dbReference>
<dbReference type="GO" id="GO:0051539">
    <property type="term" value="F:4 iron, 4 sulfur cluster binding"/>
    <property type="evidence" value="ECO:0007669"/>
    <property type="project" value="UniProtKB-KW"/>
</dbReference>
<dbReference type="InterPro" id="IPR007197">
    <property type="entry name" value="rSAM"/>
</dbReference>
<proteinExistence type="predicted"/>
<dbReference type="InterPro" id="IPR034428">
    <property type="entry name" value="ThiH/NoCL/HydG-like"/>
</dbReference>
<dbReference type="PANTHER" id="PTHR43583:SF1">
    <property type="entry name" value="2-IMINOACETATE SYNTHASE"/>
    <property type="match status" value="1"/>
</dbReference>
<dbReference type="Gene3D" id="3.20.20.70">
    <property type="entry name" value="Aldolase class I"/>
    <property type="match status" value="1"/>
</dbReference>
<evidence type="ECO:0000256" key="5">
    <source>
        <dbReference type="ARBA" id="ARBA00023004"/>
    </source>
</evidence>
<dbReference type="Proteomes" id="UP000078383">
    <property type="component" value="Unassembled WGS sequence"/>
</dbReference>
<dbReference type="EMBL" id="CZBX01000005">
    <property type="protein sequence ID" value="CUQ86253.1"/>
    <property type="molecule type" value="Genomic_DNA"/>
</dbReference>